<reference evidence="3" key="1">
    <citation type="submission" date="2016-10" db="EMBL/GenBank/DDBJ databases">
        <authorList>
            <person name="Varghese N."/>
            <person name="Submissions S."/>
        </authorList>
    </citation>
    <scope>NUCLEOTIDE SEQUENCE [LARGE SCALE GENOMIC DNA]</scope>
    <source>
        <strain evidence="3">DSM 4771</strain>
    </source>
</reference>
<gene>
    <name evidence="2" type="ORF">SAMN04490247_0252</name>
</gene>
<protein>
    <submittedName>
        <fullName evidence="2">Predicted oxidoreductase</fullName>
    </submittedName>
</protein>
<dbReference type="SUPFAM" id="SSF51430">
    <property type="entry name" value="NAD(P)-linked oxidoreductase"/>
    <property type="match status" value="1"/>
</dbReference>
<dbReference type="PANTHER" id="PTHR43312">
    <property type="entry name" value="D-THREO-ALDOSE 1-DEHYDROGENASE"/>
    <property type="match status" value="1"/>
</dbReference>
<feature type="domain" description="NADP-dependent oxidoreductase" evidence="1">
    <location>
        <begin position="15"/>
        <end position="294"/>
    </location>
</feature>
<dbReference type="GO" id="GO:0016491">
    <property type="term" value="F:oxidoreductase activity"/>
    <property type="evidence" value="ECO:0007669"/>
    <property type="project" value="InterPro"/>
</dbReference>
<dbReference type="OrthoDB" id="9773828at2"/>
<dbReference type="Pfam" id="PF00248">
    <property type="entry name" value="Aldo_ket_red"/>
    <property type="match status" value="1"/>
</dbReference>
<dbReference type="InterPro" id="IPR023210">
    <property type="entry name" value="NADP_OxRdtase_dom"/>
</dbReference>
<evidence type="ECO:0000313" key="3">
    <source>
        <dbReference type="Proteomes" id="UP000199225"/>
    </source>
</evidence>
<proteinExistence type="predicted"/>
<evidence type="ECO:0000259" key="1">
    <source>
        <dbReference type="Pfam" id="PF00248"/>
    </source>
</evidence>
<dbReference type="PANTHER" id="PTHR43312:SF1">
    <property type="entry name" value="NADP-DEPENDENT OXIDOREDUCTASE DOMAIN-CONTAINING PROTEIN"/>
    <property type="match status" value="1"/>
</dbReference>
<organism evidence="2 3">
    <name type="scientific">Salimicrobium halophilum</name>
    <dbReference type="NCBI Taxonomy" id="86666"/>
    <lineage>
        <taxon>Bacteria</taxon>
        <taxon>Bacillati</taxon>
        <taxon>Bacillota</taxon>
        <taxon>Bacilli</taxon>
        <taxon>Bacillales</taxon>
        <taxon>Bacillaceae</taxon>
        <taxon>Salimicrobium</taxon>
    </lineage>
</organism>
<dbReference type="AlphaFoldDB" id="A0A1G8PYN7"/>
<dbReference type="EMBL" id="FNEV01000001">
    <property type="protein sequence ID" value="SDI96940.1"/>
    <property type="molecule type" value="Genomic_DNA"/>
</dbReference>
<dbReference type="InterPro" id="IPR020471">
    <property type="entry name" value="AKR"/>
</dbReference>
<dbReference type="Gene3D" id="3.20.20.100">
    <property type="entry name" value="NADP-dependent oxidoreductase domain"/>
    <property type="match status" value="1"/>
</dbReference>
<accession>A0A1G8PYN7</accession>
<dbReference type="Proteomes" id="UP000199225">
    <property type="component" value="Unassembled WGS sequence"/>
</dbReference>
<dbReference type="STRING" id="86666.SAMN04490247_0252"/>
<dbReference type="PRINTS" id="PR00069">
    <property type="entry name" value="ALDKETRDTASE"/>
</dbReference>
<name>A0A1G8PYN7_9BACI</name>
<evidence type="ECO:0000313" key="2">
    <source>
        <dbReference type="EMBL" id="SDI96940.1"/>
    </source>
</evidence>
<dbReference type="RefSeq" id="WP_093191086.1">
    <property type="nucleotide sequence ID" value="NZ_FNEV01000001.1"/>
</dbReference>
<keyword evidence="3" id="KW-1185">Reference proteome</keyword>
<dbReference type="InterPro" id="IPR053135">
    <property type="entry name" value="AKR2_Oxidoreductase"/>
</dbReference>
<sequence length="304" mass="34044">MQKRQLGASDLYVSELSLGCMSLGTEEHKAKDIIHTALDYGVNYLDTADLYSFGENEKIVGKATEGIRDQVIIGSKVGNNFDKEKGTWSWDPSPAHIKQGLKDSLHRTGLDYIDLYQLHGGTIDDPIDEVIDTFEALKKEGLIREYGISSIRPNVLRQFLQKSNIVSVMMQYNLLDRRPEEFLPLLRENDVSVLARGPLAKGMLSSKAEQAVASKGKDGFLSYDYNDLVDISEKWKDMTSGEENAKSFQYILHNETVASCVFGASSTEQVKENINAFKKATPLTDADYKQMQSLTKALTYANHR</sequence>
<dbReference type="CDD" id="cd19086">
    <property type="entry name" value="AKR_AKR11C1"/>
    <property type="match status" value="1"/>
</dbReference>
<dbReference type="InterPro" id="IPR036812">
    <property type="entry name" value="NAD(P)_OxRdtase_dom_sf"/>
</dbReference>